<dbReference type="EMBL" id="CP138327">
    <property type="protein sequence ID" value="WXT99898.1"/>
    <property type="molecule type" value="Genomic_DNA"/>
</dbReference>
<organism evidence="3">
    <name type="scientific">Catillopecten margaritatus gill symbiont</name>
    <dbReference type="NCBI Taxonomy" id="3083288"/>
    <lineage>
        <taxon>Bacteria</taxon>
        <taxon>Pseudomonadati</taxon>
        <taxon>Pseudomonadota</taxon>
        <taxon>Gammaproteobacteria</taxon>
        <taxon>sulfur-oxidizing symbionts</taxon>
    </lineage>
</organism>
<accession>A0AAU6PFW3</accession>
<dbReference type="InterPro" id="IPR036165">
    <property type="entry name" value="YefM-like_sf"/>
</dbReference>
<comment type="similarity">
    <text evidence="1 2">Belongs to the phD/YefM antitoxin family.</text>
</comment>
<comment type="function">
    <text evidence="2">Antitoxin component of a type II toxin-antitoxin (TA) system.</text>
</comment>
<dbReference type="AlphaFoldDB" id="A0AAU6PFW3"/>
<evidence type="ECO:0000256" key="2">
    <source>
        <dbReference type="RuleBase" id="RU362080"/>
    </source>
</evidence>
<sequence length="89" mass="10260">MQAIFSDHIASITELKKSPTKILEEAGGYPVAILNHNIASSYLVPAEMYEKMMGDLEDYYLMPLINERLKYKDEDLIEVDIKDLMNDDF</sequence>
<gene>
    <name evidence="3" type="ORF">Ctma_0604</name>
</gene>
<evidence type="ECO:0000313" key="3">
    <source>
        <dbReference type="EMBL" id="WXT99898.1"/>
    </source>
</evidence>
<name>A0AAU6PFW3_9GAMM</name>
<dbReference type="Pfam" id="PF02604">
    <property type="entry name" value="PhdYeFM_antitox"/>
    <property type="match status" value="1"/>
</dbReference>
<proteinExistence type="inferred from homology"/>
<reference evidence="3" key="1">
    <citation type="submission" date="2023-10" db="EMBL/GenBank/DDBJ databases">
        <title>The first scallop-associated chemosynthetic bacterial symbiont.</title>
        <authorList>
            <person name="Lin Y.-T."/>
            <person name="Sun J."/>
            <person name="Ip J.C.-H."/>
            <person name="He X."/>
            <person name="Gao Z.-M."/>
            <person name="Perez M."/>
            <person name="Xu T."/>
            <person name="Qian P.-Y."/>
            <person name="Qiu J.-W."/>
        </authorList>
    </citation>
    <scope>NUCLEOTIDE SEQUENCE</scope>
    <source>
        <strain evidence="3">Gill1</strain>
    </source>
</reference>
<evidence type="ECO:0000256" key="1">
    <source>
        <dbReference type="ARBA" id="ARBA00009981"/>
    </source>
</evidence>
<protein>
    <recommendedName>
        <fullName evidence="2">Antitoxin</fullName>
    </recommendedName>
</protein>
<dbReference type="SUPFAM" id="SSF143120">
    <property type="entry name" value="YefM-like"/>
    <property type="match status" value="1"/>
</dbReference>
<dbReference type="InterPro" id="IPR006442">
    <property type="entry name" value="Antitoxin_Phd/YefM"/>
</dbReference>